<accession>A0ACC1MSA6</accession>
<evidence type="ECO:0000313" key="2">
    <source>
        <dbReference type="Proteomes" id="UP001143856"/>
    </source>
</evidence>
<proteinExistence type="predicted"/>
<organism evidence="1 2">
    <name type="scientific">Xylaria curta</name>
    <dbReference type="NCBI Taxonomy" id="42375"/>
    <lineage>
        <taxon>Eukaryota</taxon>
        <taxon>Fungi</taxon>
        <taxon>Dikarya</taxon>
        <taxon>Ascomycota</taxon>
        <taxon>Pezizomycotina</taxon>
        <taxon>Sordariomycetes</taxon>
        <taxon>Xylariomycetidae</taxon>
        <taxon>Xylariales</taxon>
        <taxon>Xylariaceae</taxon>
        <taxon>Xylaria</taxon>
    </lineage>
</organism>
<sequence>MLPVIVTHASNETKPVYLMDARESAAWAAGVNVSGVRTHFYAKNEMFREKLQAEIMPTLLAQGIVHPHRYRIIEGETLLERAKNALNAIREGASGEKFIWRVANE</sequence>
<dbReference type="EMBL" id="JAPDGR010004127">
    <property type="protein sequence ID" value="KAJ2969078.1"/>
    <property type="molecule type" value="Genomic_DNA"/>
</dbReference>
<evidence type="ECO:0000313" key="1">
    <source>
        <dbReference type="EMBL" id="KAJ2969078.1"/>
    </source>
</evidence>
<protein>
    <submittedName>
        <fullName evidence="1">Uncharacterized protein</fullName>
    </submittedName>
</protein>
<comment type="caution">
    <text evidence="1">The sequence shown here is derived from an EMBL/GenBank/DDBJ whole genome shotgun (WGS) entry which is preliminary data.</text>
</comment>
<gene>
    <name evidence="1" type="ORF">NUW58_g10074</name>
</gene>
<dbReference type="Proteomes" id="UP001143856">
    <property type="component" value="Unassembled WGS sequence"/>
</dbReference>
<keyword evidence="2" id="KW-1185">Reference proteome</keyword>
<name>A0ACC1MSA6_9PEZI</name>
<reference evidence="1" key="1">
    <citation type="submission" date="2022-10" db="EMBL/GenBank/DDBJ databases">
        <title>Genome Sequence of Xylaria curta.</title>
        <authorList>
            <person name="Buettner E."/>
        </authorList>
    </citation>
    <scope>NUCLEOTIDE SEQUENCE</scope>
    <source>
        <strain evidence="1">Babe10</strain>
    </source>
</reference>